<evidence type="ECO:0000256" key="2">
    <source>
        <dbReference type="ARBA" id="ARBA00005692"/>
    </source>
</evidence>
<evidence type="ECO:0000313" key="8">
    <source>
        <dbReference type="Proteomes" id="UP001432322"/>
    </source>
</evidence>
<sequence length="182" mass="20577">MRWKWPFIISVHAISFIIPVATRWPAIIDYVFNVATNSFIQDRKNTIPVMIAMICYGSIVLTICMAENIYAAFCLLKYRKTNRTSKNELSFTLISFCIFLAQTMNISIVVLNALFLYTGNLHARVFLSTITPYTSDIFSLGPAVYTLLVPGPISIRMRKIVCETLRLPINISIISRNVSGTP</sequence>
<dbReference type="AlphaFoldDB" id="A0AAV5VYM8"/>
<evidence type="ECO:0000256" key="1">
    <source>
        <dbReference type="ARBA" id="ARBA00004141"/>
    </source>
</evidence>
<comment type="subcellular location">
    <subcellularLocation>
        <location evidence="1">Membrane</location>
        <topology evidence="1">Multi-pass membrane protein</topology>
    </subcellularLocation>
</comment>
<accession>A0AAV5VYM8</accession>
<keyword evidence="8" id="KW-1185">Reference proteome</keyword>
<dbReference type="GO" id="GO:0016020">
    <property type="term" value="C:membrane"/>
    <property type="evidence" value="ECO:0007669"/>
    <property type="project" value="UniProtKB-SubCell"/>
</dbReference>
<feature type="transmembrane region" description="Helical" evidence="6">
    <location>
        <begin position="137"/>
        <end position="155"/>
    </location>
</feature>
<dbReference type="GO" id="GO:0004888">
    <property type="term" value="F:transmembrane signaling receptor activity"/>
    <property type="evidence" value="ECO:0007669"/>
    <property type="project" value="InterPro"/>
</dbReference>
<keyword evidence="5 6" id="KW-0472">Membrane</keyword>
<name>A0AAV5VYM8_9BILA</name>
<evidence type="ECO:0000256" key="3">
    <source>
        <dbReference type="ARBA" id="ARBA00022692"/>
    </source>
</evidence>
<reference evidence="7" key="1">
    <citation type="submission" date="2023-10" db="EMBL/GenBank/DDBJ databases">
        <title>Genome assembly of Pristionchus species.</title>
        <authorList>
            <person name="Yoshida K."/>
            <person name="Sommer R.J."/>
        </authorList>
    </citation>
    <scope>NUCLEOTIDE SEQUENCE</scope>
    <source>
        <strain evidence="7">RS5133</strain>
    </source>
</reference>
<gene>
    <name evidence="7" type="ORF">PFISCL1PPCAC_16009</name>
</gene>
<comment type="caution">
    <text evidence="6">Lacks conserved residue(s) required for the propagation of feature annotation.</text>
</comment>
<dbReference type="GO" id="GO:0007606">
    <property type="term" value="P:sensory perception of chemical stimulus"/>
    <property type="evidence" value="ECO:0007669"/>
    <property type="project" value="UniProtKB-UniRule"/>
</dbReference>
<comment type="caution">
    <text evidence="7">The sequence shown here is derived from an EMBL/GenBank/DDBJ whole genome shotgun (WGS) entry which is preliminary data.</text>
</comment>
<evidence type="ECO:0000256" key="6">
    <source>
        <dbReference type="RuleBase" id="RU280813"/>
    </source>
</evidence>
<feature type="transmembrane region" description="Helical" evidence="6">
    <location>
        <begin position="47"/>
        <end position="70"/>
    </location>
</feature>
<keyword evidence="4 6" id="KW-1133">Transmembrane helix</keyword>
<evidence type="ECO:0000256" key="5">
    <source>
        <dbReference type="ARBA" id="ARBA00023136"/>
    </source>
</evidence>
<protein>
    <recommendedName>
        <fullName evidence="6">Serpentine receptor class gamma</fullName>
    </recommendedName>
</protein>
<dbReference type="EMBL" id="BTSY01000004">
    <property type="protein sequence ID" value="GMT24712.1"/>
    <property type="molecule type" value="Genomic_DNA"/>
</dbReference>
<organism evidence="7 8">
    <name type="scientific">Pristionchus fissidentatus</name>
    <dbReference type="NCBI Taxonomy" id="1538716"/>
    <lineage>
        <taxon>Eukaryota</taxon>
        <taxon>Metazoa</taxon>
        <taxon>Ecdysozoa</taxon>
        <taxon>Nematoda</taxon>
        <taxon>Chromadorea</taxon>
        <taxon>Rhabditida</taxon>
        <taxon>Rhabditina</taxon>
        <taxon>Diplogasteromorpha</taxon>
        <taxon>Diplogasteroidea</taxon>
        <taxon>Neodiplogasteridae</taxon>
        <taxon>Pristionchus</taxon>
    </lineage>
</organism>
<dbReference type="Pfam" id="PF02118">
    <property type="entry name" value="Srg"/>
    <property type="match status" value="1"/>
</dbReference>
<feature type="non-terminal residue" evidence="7">
    <location>
        <position position="182"/>
    </location>
</feature>
<proteinExistence type="inferred from homology"/>
<dbReference type="PANTHER" id="PTHR31552">
    <property type="entry name" value="SERPENTINE RECEPTOR CLASS GAMMA"/>
    <property type="match status" value="1"/>
</dbReference>
<feature type="transmembrane region" description="Helical" evidence="6">
    <location>
        <begin position="91"/>
        <end position="117"/>
    </location>
</feature>
<comment type="similarity">
    <text evidence="2 6">Belongs to the nematode receptor-like protein srg family.</text>
</comment>
<evidence type="ECO:0000313" key="7">
    <source>
        <dbReference type="EMBL" id="GMT24712.1"/>
    </source>
</evidence>
<keyword evidence="3 6" id="KW-0812">Transmembrane</keyword>
<dbReference type="Proteomes" id="UP001432322">
    <property type="component" value="Unassembled WGS sequence"/>
</dbReference>
<dbReference type="InterPro" id="IPR000609">
    <property type="entry name" value="7TM_GPCR_serpentine_rcpt_Srg"/>
</dbReference>
<evidence type="ECO:0000256" key="4">
    <source>
        <dbReference type="ARBA" id="ARBA00022989"/>
    </source>
</evidence>
<dbReference type="PANTHER" id="PTHR31552:SF8">
    <property type="entry name" value="SERPENTINE RECEPTOR CLASS GAMMA"/>
    <property type="match status" value="1"/>
</dbReference>